<gene>
    <name evidence="4" type="ORF">DBRI1063_LOCUS1414</name>
</gene>
<feature type="transmembrane region" description="Helical" evidence="3">
    <location>
        <begin position="686"/>
        <end position="707"/>
    </location>
</feature>
<reference evidence="4" key="1">
    <citation type="submission" date="2021-01" db="EMBL/GenBank/DDBJ databases">
        <authorList>
            <person name="Corre E."/>
            <person name="Pelletier E."/>
            <person name="Niang G."/>
            <person name="Scheremetjew M."/>
            <person name="Finn R."/>
            <person name="Kale V."/>
            <person name="Holt S."/>
            <person name="Cochrane G."/>
            <person name="Meng A."/>
            <person name="Brown T."/>
            <person name="Cohen L."/>
        </authorList>
    </citation>
    <scope>NUCLEOTIDE SEQUENCE</scope>
    <source>
        <strain evidence="4">Pop2</strain>
    </source>
</reference>
<evidence type="ECO:0000256" key="3">
    <source>
        <dbReference type="SAM" id="Phobius"/>
    </source>
</evidence>
<dbReference type="EMBL" id="HBGN01002114">
    <property type="protein sequence ID" value="CAD9315008.1"/>
    <property type="molecule type" value="Transcribed_RNA"/>
</dbReference>
<sequence length="961" mass="106802">MGDNDNNNGQDNNNKNNDKGNNNNQQNQNQQDNKGQNQQDNKGQNQKNNNVADNGNGNNNANEGQALSNESSVIAPGPWLIDFTVGFLLFVALAIFPMSILGRKFRKSRKARRRKKEAKKKLELETGENMSTYTAPTQVSSIGDMEKAEIFTADKHALGRAASKAAIGRKSRLRPRVGRVSTRTPTSFLTTDLHVAKSDIENDRDFEIFYITKEMKEQLYKSRNSRQTASQPDSASRKAPLSPKSQKRKKETRIFVAKSALGKTFTKDTTSTTADDSDYEVFYMTQEMKDQLKAEAQQAIGDSELQPEAEPEFNSMLGHSRHRRSFMATQVHIQKSSRHLNLDDDIEEEEEEESEGVFYVTKEMAEKPNQGALGFMEAPFSDELEDADEDPMGYESLVEGMEDEEDVYDVGAYDDYFWDELPSHIQKEAIVLGYEKEMWNGGGTPPTRDKNWSDLSERERRAAAIIGYNQKFWDEGGLSQLDINDLDETTRGWKTFRNVVRFDKESRKILKISVPATIEAGLGALMHTFEIAVISSYLGPDSLTAAAMVDLAYTFNTIVSSGLRGAEEILLAQAIGMHNYYLAGSIAQLSTLIYVLFTIPMGIIWTIHIRGFILWFGLSEDIAQLASVYVPISFLGEILGTGIADMINNMLRTDGKNWQMAVIDTVFELLSFGATVLGVVKFNLDLIGIAWLSVVSSLVYGAFLFSFSLRQGWLQPFLGGLFGSVSLKNGRLVRRMMKLALPTSFSEFLSTGDWSLLTAFAVSLGESQGVAWYISGAIWDCFEYAPEGISSAAIIRVGYHLGSANPRMAKISAYKALLYSFIWSTILTLIFIGESDNIISFFTDDVYIANLLVDVVYVIGAGNVIMCLGNLAMNILAAQSRPKIAVWIYGVVGKLLTTLPLAAYWTFGKHYNIIGIVCAVIIGYASVTLVLLTYVVNTNWKKCCCKIISVLAESDKCSSSI</sequence>
<accession>A0A7S1VY28</accession>
<evidence type="ECO:0000313" key="4">
    <source>
        <dbReference type="EMBL" id="CAD9315008.1"/>
    </source>
</evidence>
<feature type="transmembrane region" description="Helical" evidence="3">
    <location>
        <begin position="913"/>
        <end position="936"/>
    </location>
</feature>
<feature type="transmembrane region" description="Helical" evidence="3">
    <location>
        <begin position="628"/>
        <end position="648"/>
    </location>
</feature>
<keyword evidence="3" id="KW-1133">Transmembrane helix</keyword>
<comment type="similarity">
    <text evidence="1">Belongs to the multi antimicrobial extrusion (MATE) (TC 2.A.66.1) family.</text>
</comment>
<dbReference type="GO" id="GO:0015297">
    <property type="term" value="F:antiporter activity"/>
    <property type="evidence" value="ECO:0007669"/>
    <property type="project" value="InterPro"/>
</dbReference>
<evidence type="ECO:0000256" key="1">
    <source>
        <dbReference type="ARBA" id="ARBA00010199"/>
    </source>
</evidence>
<dbReference type="GO" id="GO:0016020">
    <property type="term" value="C:membrane"/>
    <property type="evidence" value="ECO:0007669"/>
    <property type="project" value="InterPro"/>
</dbReference>
<dbReference type="GO" id="GO:0042910">
    <property type="term" value="F:xenobiotic transmembrane transporter activity"/>
    <property type="evidence" value="ECO:0007669"/>
    <property type="project" value="InterPro"/>
</dbReference>
<feature type="transmembrane region" description="Helical" evidence="3">
    <location>
        <begin position="660"/>
        <end position="680"/>
    </location>
</feature>
<feature type="transmembrane region" description="Helical" evidence="3">
    <location>
        <begin position="592"/>
        <end position="616"/>
    </location>
</feature>
<feature type="transmembrane region" description="Helical" evidence="3">
    <location>
        <begin position="884"/>
        <end position="907"/>
    </location>
</feature>
<evidence type="ECO:0000256" key="2">
    <source>
        <dbReference type="SAM" id="MobiDB-lite"/>
    </source>
</evidence>
<feature type="transmembrane region" description="Helical" evidence="3">
    <location>
        <begin position="816"/>
        <end position="835"/>
    </location>
</feature>
<feature type="transmembrane region" description="Helical" evidence="3">
    <location>
        <begin position="79"/>
        <end position="102"/>
    </location>
</feature>
<keyword evidence="3" id="KW-0472">Membrane</keyword>
<dbReference type="Pfam" id="PF01554">
    <property type="entry name" value="MatE"/>
    <property type="match status" value="2"/>
</dbReference>
<dbReference type="AlphaFoldDB" id="A0A7S1VY28"/>
<feature type="region of interest" description="Disordered" evidence="2">
    <location>
        <begin position="221"/>
        <end position="253"/>
    </location>
</feature>
<proteinExistence type="inferred from homology"/>
<dbReference type="InterPro" id="IPR002528">
    <property type="entry name" value="MATE_fam"/>
</dbReference>
<feature type="region of interest" description="Disordered" evidence="2">
    <location>
        <begin position="1"/>
        <end position="64"/>
    </location>
</feature>
<feature type="transmembrane region" description="Helical" evidence="3">
    <location>
        <begin position="847"/>
        <end position="872"/>
    </location>
</feature>
<organism evidence="4">
    <name type="scientific">Ditylum brightwellii</name>
    <dbReference type="NCBI Taxonomy" id="49249"/>
    <lineage>
        <taxon>Eukaryota</taxon>
        <taxon>Sar</taxon>
        <taxon>Stramenopiles</taxon>
        <taxon>Ochrophyta</taxon>
        <taxon>Bacillariophyta</taxon>
        <taxon>Mediophyceae</taxon>
        <taxon>Lithodesmiophycidae</taxon>
        <taxon>Lithodesmiales</taxon>
        <taxon>Lithodesmiaceae</taxon>
        <taxon>Ditylum</taxon>
    </lineage>
</organism>
<feature type="compositionally biased region" description="Polar residues" evidence="2">
    <location>
        <begin position="221"/>
        <end position="234"/>
    </location>
</feature>
<protein>
    <submittedName>
        <fullName evidence="4">Uncharacterized protein</fullName>
    </submittedName>
</protein>
<keyword evidence="3" id="KW-0812">Transmembrane</keyword>
<dbReference type="PANTHER" id="PTHR11206">
    <property type="entry name" value="MULTIDRUG RESISTANCE PROTEIN"/>
    <property type="match status" value="1"/>
</dbReference>
<name>A0A7S1VY28_9STRA</name>